<feature type="transmembrane region" description="Helical" evidence="6">
    <location>
        <begin position="180"/>
        <end position="202"/>
    </location>
</feature>
<feature type="transmembrane region" description="Helical" evidence="6">
    <location>
        <begin position="110"/>
        <end position="133"/>
    </location>
</feature>
<feature type="domain" description="Cation efflux protein transmembrane" evidence="7">
    <location>
        <begin position="12"/>
        <end position="210"/>
    </location>
</feature>
<proteinExistence type="predicted"/>
<dbReference type="PROSITE" id="PS51257">
    <property type="entry name" value="PROKAR_LIPOPROTEIN"/>
    <property type="match status" value="1"/>
</dbReference>
<dbReference type="GO" id="GO:0005886">
    <property type="term" value="C:plasma membrane"/>
    <property type="evidence" value="ECO:0007669"/>
    <property type="project" value="TreeGrafter"/>
</dbReference>
<dbReference type="PANTHER" id="PTHR43840">
    <property type="entry name" value="MITOCHONDRIAL METAL TRANSPORTER 1-RELATED"/>
    <property type="match status" value="1"/>
</dbReference>
<feature type="transmembrane region" description="Helical" evidence="6">
    <location>
        <begin position="39"/>
        <end position="63"/>
    </location>
</feature>
<dbReference type="GO" id="GO:0006882">
    <property type="term" value="P:intracellular zinc ion homeostasis"/>
    <property type="evidence" value="ECO:0007669"/>
    <property type="project" value="TreeGrafter"/>
</dbReference>
<comment type="subcellular location">
    <subcellularLocation>
        <location evidence="1">Membrane</location>
        <topology evidence="1">Multi-pass membrane protein</topology>
    </subcellularLocation>
</comment>
<keyword evidence="5 6" id="KW-0472">Membrane</keyword>
<dbReference type="SUPFAM" id="SSF161111">
    <property type="entry name" value="Cation efflux protein transmembrane domain-like"/>
    <property type="match status" value="1"/>
</dbReference>
<gene>
    <name evidence="8" type="ORF">C4K04_2653</name>
</gene>
<dbReference type="InterPro" id="IPR050291">
    <property type="entry name" value="CDF_Transporter"/>
</dbReference>
<evidence type="ECO:0000256" key="3">
    <source>
        <dbReference type="ARBA" id="ARBA00022692"/>
    </source>
</evidence>
<evidence type="ECO:0000256" key="4">
    <source>
        <dbReference type="ARBA" id="ARBA00022989"/>
    </source>
</evidence>
<organism evidence="8 9">
    <name type="scientific">Pseudomonas chlororaphis</name>
    <dbReference type="NCBI Taxonomy" id="587753"/>
    <lineage>
        <taxon>Bacteria</taxon>
        <taxon>Pseudomonadati</taxon>
        <taxon>Pseudomonadota</taxon>
        <taxon>Gammaproteobacteria</taxon>
        <taxon>Pseudomonadales</taxon>
        <taxon>Pseudomonadaceae</taxon>
        <taxon>Pseudomonas</taxon>
    </lineage>
</organism>
<keyword evidence="4 6" id="KW-1133">Transmembrane helix</keyword>
<dbReference type="GO" id="GO:0015093">
    <property type="term" value="F:ferrous iron transmembrane transporter activity"/>
    <property type="evidence" value="ECO:0007669"/>
    <property type="project" value="TreeGrafter"/>
</dbReference>
<dbReference type="AlphaFoldDB" id="A0A3G7TMJ3"/>
<keyword evidence="3 6" id="KW-0812">Transmembrane</keyword>
<reference evidence="8 9" key="1">
    <citation type="submission" date="2018-03" db="EMBL/GenBank/DDBJ databases">
        <title>Diversity of phytobeneficial traits revealed by whole-genome analysis of worldwide-isolated phenazine-producing Pseudomonas spp.</title>
        <authorList>
            <person name="Biessy A."/>
            <person name="Novinscak A."/>
            <person name="Blom J."/>
            <person name="Leger G."/>
            <person name="Thomashow L.S."/>
            <person name="Cazorla F.M."/>
            <person name="Josic D."/>
            <person name="Filion M."/>
        </authorList>
    </citation>
    <scope>NUCLEOTIDE SEQUENCE [LARGE SCALE GENOMIC DNA]</scope>
    <source>
        <strain evidence="8 9">B25</strain>
    </source>
</reference>
<sequence length="303" mass="33107">MKLNLNREQWLLLISTVVMGIVAVACMSLGGMVGSNSLFFDGVSTLVATLISGGMFLVASLIARQNSSRFQFGYWHFEPLIILFECGFLLLAAAFAFYRGIDLLVHGGNHIPVGLVFFIELFFALLEFGYFLYLRAANRSVGSELVRMDGLGWFSDSCMSLAIALGFGLAWLAQGSRFDWLSLYMDGAALLLAATLVLFSVLGRVMPAVKQFLGVSPRALDAAVTGVVGEFVKKHGFVGFTSYVQEVGRSSVIEIHIILPSGFDVGAIDTLDAWREAIARQIGEASPDRWLSISFTAQMRWAD</sequence>
<evidence type="ECO:0000256" key="1">
    <source>
        <dbReference type="ARBA" id="ARBA00004141"/>
    </source>
</evidence>
<keyword evidence="2" id="KW-0813">Transport</keyword>
<feature type="transmembrane region" description="Helical" evidence="6">
    <location>
        <begin position="12"/>
        <end position="33"/>
    </location>
</feature>
<dbReference type="InterPro" id="IPR027469">
    <property type="entry name" value="Cation_efflux_TMD_sf"/>
</dbReference>
<evidence type="ECO:0000313" key="8">
    <source>
        <dbReference type="EMBL" id="AZE48325.1"/>
    </source>
</evidence>
<dbReference type="GO" id="GO:0015086">
    <property type="term" value="F:cadmium ion transmembrane transporter activity"/>
    <property type="evidence" value="ECO:0007669"/>
    <property type="project" value="TreeGrafter"/>
</dbReference>
<dbReference type="RefSeq" id="WP_241177298.1">
    <property type="nucleotide sequence ID" value="NZ_CP027753.1"/>
</dbReference>
<dbReference type="PANTHER" id="PTHR43840:SF15">
    <property type="entry name" value="MITOCHONDRIAL METAL TRANSPORTER 1-RELATED"/>
    <property type="match status" value="1"/>
</dbReference>
<dbReference type="Proteomes" id="UP000268048">
    <property type="component" value="Chromosome"/>
</dbReference>
<dbReference type="Gene3D" id="1.20.1510.10">
    <property type="entry name" value="Cation efflux protein transmembrane domain"/>
    <property type="match status" value="1"/>
</dbReference>
<evidence type="ECO:0000259" key="7">
    <source>
        <dbReference type="Pfam" id="PF01545"/>
    </source>
</evidence>
<name>A0A3G7TMJ3_9PSED</name>
<evidence type="ECO:0000256" key="5">
    <source>
        <dbReference type="ARBA" id="ARBA00023136"/>
    </source>
</evidence>
<dbReference type="GO" id="GO:0015341">
    <property type="term" value="F:zinc efflux antiporter activity"/>
    <property type="evidence" value="ECO:0007669"/>
    <property type="project" value="TreeGrafter"/>
</dbReference>
<protein>
    <submittedName>
        <fullName evidence="8">Cobalt-zinc-cadmium resistance protein</fullName>
    </submittedName>
</protein>
<accession>A0A3G7TMJ3</accession>
<dbReference type="InterPro" id="IPR058533">
    <property type="entry name" value="Cation_efflux_TM"/>
</dbReference>
<feature type="transmembrane region" description="Helical" evidence="6">
    <location>
        <begin position="153"/>
        <end position="174"/>
    </location>
</feature>
<evidence type="ECO:0000256" key="2">
    <source>
        <dbReference type="ARBA" id="ARBA00022448"/>
    </source>
</evidence>
<dbReference type="Pfam" id="PF01545">
    <property type="entry name" value="Cation_efflux"/>
    <property type="match status" value="1"/>
</dbReference>
<feature type="transmembrane region" description="Helical" evidence="6">
    <location>
        <begin position="75"/>
        <end position="98"/>
    </location>
</feature>
<evidence type="ECO:0000256" key="6">
    <source>
        <dbReference type="SAM" id="Phobius"/>
    </source>
</evidence>
<dbReference type="EMBL" id="CP027753">
    <property type="protein sequence ID" value="AZE48325.1"/>
    <property type="molecule type" value="Genomic_DNA"/>
</dbReference>
<evidence type="ECO:0000313" key="9">
    <source>
        <dbReference type="Proteomes" id="UP000268048"/>
    </source>
</evidence>